<dbReference type="AlphaFoldDB" id="A0A7I7SLQ6"/>
<reference evidence="2 3" key="1">
    <citation type="journal article" date="2019" name="Emerg. Microbes Infect.">
        <title>Comprehensive subspecies identification of 175 nontuberculous mycobacteria species based on 7547 genomic profiles.</title>
        <authorList>
            <person name="Matsumoto Y."/>
            <person name="Kinjo T."/>
            <person name="Motooka D."/>
            <person name="Nabeya D."/>
            <person name="Jung N."/>
            <person name="Uechi K."/>
            <person name="Horii T."/>
            <person name="Iida T."/>
            <person name="Fujita J."/>
            <person name="Nakamura S."/>
        </authorList>
    </citation>
    <scope>NUCLEOTIDE SEQUENCE [LARGE SCALE GENOMIC DNA]</scope>
    <source>
        <strain evidence="2 3">JCM 30395</strain>
    </source>
</reference>
<dbReference type="Pfam" id="PF26571">
    <property type="entry name" value="VldE"/>
    <property type="match status" value="1"/>
</dbReference>
<accession>A0A7I7SLQ6</accession>
<feature type="domain" description="ARB-07466-like C-terminal" evidence="1">
    <location>
        <begin position="91"/>
        <end position="194"/>
    </location>
</feature>
<dbReference type="InterPro" id="IPR058593">
    <property type="entry name" value="ARB_07466-like_C"/>
</dbReference>
<gene>
    <name evidence="2" type="ORF">MSAR_05860</name>
</gene>
<protein>
    <recommendedName>
        <fullName evidence="1">ARB-07466-like C-terminal domain-containing protein</fullName>
    </recommendedName>
</protein>
<evidence type="ECO:0000313" key="3">
    <source>
        <dbReference type="Proteomes" id="UP000466445"/>
    </source>
</evidence>
<sequence>MLLVVNVFAGTRGRWLATAASVAVATAMFYAQSNETRGPVAAPVVSPAGQASAVPDAPRIAAPTEAELLAASAPVGSGDFQLALPRGIAPEQGLQIHTIWAARAISVMFLEIKTIGGYRQDPLPWHPNGLAIDVMIPDYHTPEGIELGNQIAGFALANAKRWGVLHVIWRQGFYPGIGAPSWTADYGNETANHYDHVHIATDGGGYPTGRETYFLGSMSSEPA</sequence>
<name>A0A7I7SLQ6_9MYCO</name>
<dbReference type="Proteomes" id="UP000466445">
    <property type="component" value="Chromosome"/>
</dbReference>
<evidence type="ECO:0000259" key="1">
    <source>
        <dbReference type="Pfam" id="PF26571"/>
    </source>
</evidence>
<dbReference type="KEGG" id="msar:MSAR_05860"/>
<proteinExistence type="predicted"/>
<organism evidence="2 3">
    <name type="scientific">Mycolicibacterium sarraceniae</name>
    <dbReference type="NCBI Taxonomy" id="1534348"/>
    <lineage>
        <taxon>Bacteria</taxon>
        <taxon>Bacillati</taxon>
        <taxon>Actinomycetota</taxon>
        <taxon>Actinomycetes</taxon>
        <taxon>Mycobacteriales</taxon>
        <taxon>Mycobacteriaceae</taxon>
        <taxon>Mycolicibacterium</taxon>
    </lineage>
</organism>
<dbReference type="EMBL" id="AP022595">
    <property type="protein sequence ID" value="BBY57450.1"/>
    <property type="molecule type" value="Genomic_DNA"/>
</dbReference>
<keyword evidence="3" id="KW-1185">Reference proteome</keyword>
<evidence type="ECO:0000313" key="2">
    <source>
        <dbReference type="EMBL" id="BBY57450.1"/>
    </source>
</evidence>